<dbReference type="SMART" id="SM00892">
    <property type="entry name" value="Endonuclease_NS"/>
    <property type="match status" value="1"/>
</dbReference>
<evidence type="ECO:0000259" key="5">
    <source>
        <dbReference type="SMART" id="SM00892"/>
    </source>
</evidence>
<feature type="active site" description="Proton acceptor" evidence="1">
    <location>
        <position position="443"/>
    </location>
</feature>
<dbReference type="GO" id="GO:0004519">
    <property type="term" value="F:endonuclease activity"/>
    <property type="evidence" value="ECO:0007669"/>
    <property type="project" value="UniProtKB-KW"/>
</dbReference>
<evidence type="ECO:0000256" key="1">
    <source>
        <dbReference type="PIRSR" id="PIRSR640255-1"/>
    </source>
</evidence>
<sequence>MAANTADDDLFAALREFVRTRGSAYLRDPNVSSIGIGHKVRGGKRTKEVAVQFTVDAKAAPEELAELGSALLPESVTVAGVEVPTDVLQRSYRPDFKVVAEAEADRRKTRIDPVRPGVSVGHPSITCGTVGAVVYDRETGAPYVLSNWHVLHGADGALGDAVVQPGTHDDNRTEHNRLGPLARSYLGIAGDCAIASVDGRGLDPAIMDLDVAPDELGDPELGDKVVKSGRTTGVTHGVVRRIDTIVKIDYGGAAGVKEIGCFEIGVDPNHAPAGGEISQGGDSGAAWVFKSANGRPTKVLAGLHFAGEGAGDPDEHSLACLPKSVFDKLGITLARPAERAARARGLGYDPDFLGGSLPVPDLDPDLRDDAAVLDGSTRIDYTHFSLALSMSRTFAFWVAWNIDGGGLKKISRTGVPFRKDPRLPAAAQAGDELYADNRLDRGHLARRADLLWGPLAEAKKANRDSFFFTNITPQMDDFNQSAKAGLWGRLEDALFEDVDVDDLRVSVFGGPVFGSDDRVFRGVAIPREFWKVIAFGTAGALKASAFLLTQNLDNLEVLDLDEFRVHQVSVAALEERTRLRFPDALREADTKPATAESTGPAPALESLSDIVWT</sequence>
<dbReference type="STRING" id="1271860.SAMN05216174_10713"/>
<dbReference type="GO" id="GO:0046872">
    <property type="term" value="F:metal ion binding"/>
    <property type="evidence" value="ECO:0007669"/>
    <property type="project" value="UniProtKB-KW"/>
</dbReference>
<keyword evidence="2" id="KW-0479">Metal-binding</keyword>
<dbReference type="InterPro" id="IPR009003">
    <property type="entry name" value="Peptidase_S1_PA"/>
</dbReference>
<dbReference type="InterPro" id="IPR040255">
    <property type="entry name" value="Non-specific_endonuclease"/>
</dbReference>
<dbReference type="SUPFAM" id="SSF54060">
    <property type="entry name" value="His-Me finger endonucleases"/>
    <property type="match status" value="1"/>
</dbReference>
<evidence type="ECO:0000256" key="2">
    <source>
        <dbReference type="PIRSR" id="PIRSR640255-2"/>
    </source>
</evidence>
<keyword evidence="7" id="KW-1185">Reference proteome</keyword>
<keyword evidence="6" id="KW-0255">Endonuclease</keyword>
<dbReference type="Proteomes" id="UP000199501">
    <property type="component" value="Unassembled WGS sequence"/>
</dbReference>
<name>A0A1G6RSY1_9PSEU</name>
<dbReference type="OrthoDB" id="104542at2"/>
<feature type="domain" description="ENPP1-3/EXOG-like endonuclease/phosphodiesterase" evidence="4">
    <location>
        <begin position="381"/>
        <end position="588"/>
    </location>
</feature>
<proteinExistence type="predicted"/>
<dbReference type="PANTHER" id="PTHR13966">
    <property type="entry name" value="ENDONUCLEASE RELATED"/>
    <property type="match status" value="1"/>
</dbReference>
<accession>A0A1G6RSY1</accession>
<feature type="binding site" evidence="2">
    <location>
        <position position="479"/>
    </location>
    <ligand>
        <name>Mg(2+)</name>
        <dbReference type="ChEBI" id="CHEBI:18420"/>
        <note>catalytic</note>
    </ligand>
</feature>
<dbReference type="InterPro" id="IPR044925">
    <property type="entry name" value="His-Me_finger_sf"/>
</dbReference>
<feature type="region of interest" description="Disordered" evidence="3">
    <location>
        <begin position="588"/>
        <end position="613"/>
    </location>
</feature>
<evidence type="ECO:0000313" key="7">
    <source>
        <dbReference type="Proteomes" id="UP000199501"/>
    </source>
</evidence>
<feature type="domain" description="DNA/RNA non-specific endonuclease/pyrophosphatase/phosphodiesterase" evidence="5">
    <location>
        <begin position="380"/>
        <end position="588"/>
    </location>
</feature>
<evidence type="ECO:0000313" key="6">
    <source>
        <dbReference type="EMBL" id="SDD07780.1"/>
    </source>
</evidence>
<evidence type="ECO:0000256" key="3">
    <source>
        <dbReference type="SAM" id="MobiDB-lite"/>
    </source>
</evidence>
<protein>
    <submittedName>
        <fullName evidence="6">Endonuclease G</fullName>
    </submittedName>
</protein>
<dbReference type="RefSeq" id="WP_091450945.1">
    <property type="nucleotide sequence ID" value="NZ_FMZZ01000007.1"/>
</dbReference>
<reference evidence="7" key="1">
    <citation type="submission" date="2016-10" db="EMBL/GenBank/DDBJ databases">
        <authorList>
            <person name="Varghese N."/>
            <person name="Submissions S."/>
        </authorList>
    </citation>
    <scope>NUCLEOTIDE SEQUENCE [LARGE SCALE GENOMIC DNA]</scope>
    <source>
        <strain evidence="7">IBRC-M 10403</strain>
    </source>
</reference>
<dbReference type="AlphaFoldDB" id="A0A1G6RSY1"/>
<dbReference type="Pfam" id="PF01223">
    <property type="entry name" value="Endonuclease_NS"/>
    <property type="match status" value="1"/>
</dbReference>
<dbReference type="InterPro" id="IPR044929">
    <property type="entry name" value="DNA/RNA_non-sp_Endonuclease_sf"/>
</dbReference>
<keyword evidence="6" id="KW-0540">Nuclease</keyword>
<evidence type="ECO:0000259" key="4">
    <source>
        <dbReference type="SMART" id="SM00477"/>
    </source>
</evidence>
<keyword evidence="6" id="KW-0378">Hydrolase</keyword>
<dbReference type="PANTHER" id="PTHR13966:SF5">
    <property type="entry name" value="ENDONUCLEASE G, MITOCHONDRIAL"/>
    <property type="match status" value="1"/>
</dbReference>
<dbReference type="InterPro" id="IPR001604">
    <property type="entry name" value="Endo_G_ENPP1-like_dom"/>
</dbReference>
<organism evidence="6 7">
    <name type="scientific">Actinokineospora iranica</name>
    <dbReference type="NCBI Taxonomy" id="1271860"/>
    <lineage>
        <taxon>Bacteria</taxon>
        <taxon>Bacillati</taxon>
        <taxon>Actinomycetota</taxon>
        <taxon>Actinomycetes</taxon>
        <taxon>Pseudonocardiales</taxon>
        <taxon>Pseudonocardiaceae</taxon>
        <taxon>Actinokineospora</taxon>
    </lineage>
</organism>
<dbReference type="Gene3D" id="3.40.570.10">
    <property type="entry name" value="Extracellular Endonuclease, subunit A"/>
    <property type="match status" value="1"/>
</dbReference>
<gene>
    <name evidence="6" type="ORF">SAMN05216174_10713</name>
</gene>
<dbReference type="CDD" id="cd00091">
    <property type="entry name" value="NUC"/>
    <property type="match status" value="1"/>
</dbReference>
<dbReference type="SUPFAM" id="SSF50494">
    <property type="entry name" value="Trypsin-like serine proteases"/>
    <property type="match status" value="1"/>
</dbReference>
<dbReference type="GO" id="GO:0003676">
    <property type="term" value="F:nucleic acid binding"/>
    <property type="evidence" value="ECO:0007669"/>
    <property type="project" value="InterPro"/>
</dbReference>
<dbReference type="EMBL" id="FMZZ01000007">
    <property type="protein sequence ID" value="SDD07780.1"/>
    <property type="molecule type" value="Genomic_DNA"/>
</dbReference>
<dbReference type="SMART" id="SM00477">
    <property type="entry name" value="NUC"/>
    <property type="match status" value="1"/>
</dbReference>
<dbReference type="GO" id="GO:0016787">
    <property type="term" value="F:hydrolase activity"/>
    <property type="evidence" value="ECO:0007669"/>
    <property type="project" value="InterPro"/>
</dbReference>
<dbReference type="InterPro" id="IPR020821">
    <property type="entry name" value="ENPP1-3/EXOG-like_nuc-like"/>
</dbReference>